<dbReference type="OrthoDB" id="8042at2157"/>
<dbReference type="HAMAP" id="MF_00260">
    <property type="entry name" value="Porphobil_deam"/>
    <property type="match status" value="1"/>
</dbReference>
<dbReference type="SUPFAM" id="SSF53850">
    <property type="entry name" value="Periplasmic binding protein-like II"/>
    <property type="match status" value="1"/>
</dbReference>
<dbReference type="PANTHER" id="PTHR11557">
    <property type="entry name" value="PORPHOBILINOGEN DEAMINASE"/>
    <property type="match status" value="1"/>
</dbReference>
<organism evidence="7 8">
    <name type="scientific">Methanoculleus bourgensis</name>
    <dbReference type="NCBI Taxonomy" id="83986"/>
    <lineage>
        <taxon>Archaea</taxon>
        <taxon>Methanobacteriati</taxon>
        <taxon>Methanobacteriota</taxon>
        <taxon>Stenosarchaea group</taxon>
        <taxon>Methanomicrobia</taxon>
        <taxon>Methanomicrobiales</taxon>
        <taxon>Methanomicrobiaceae</taxon>
        <taxon>Methanoculleus</taxon>
    </lineage>
</organism>
<dbReference type="InterPro" id="IPR000860">
    <property type="entry name" value="HemC"/>
</dbReference>
<name>A0A0X3BNB7_9EURY</name>
<dbReference type="GO" id="GO:0005737">
    <property type="term" value="C:cytoplasm"/>
    <property type="evidence" value="ECO:0007669"/>
    <property type="project" value="UniProtKB-UniRule"/>
</dbReference>
<reference evidence="7 8" key="1">
    <citation type="submission" date="2016-01" db="EMBL/GenBank/DDBJ databases">
        <authorList>
            <person name="Manzoor S."/>
        </authorList>
    </citation>
    <scope>NUCLEOTIDE SEQUENCE [LARGE SCALE GENOMIC DNA]</scope>
    <source>
        <strain evidence="7">Methanoculleus sp MAB1</strain>
    </source>
</reference>
<protein>
    <recommendedName>
        <fullName evidence="4">Probable porphobilinogen deaminase</fullName>
        <shortName evidence="4">PBG</shortName>
        <ecNumber evidence="4">2.5.1.61</ecNumber>
    </recommendedName>
    <alternativeName>
        <fullName evidence="4">Hydroxymethylbilane synthase</fullName>
        <shortName evidence="4">HMBS</shortName>
    </alternativeName>
    <alternativeName>
        <fullName evidence="4">Pre-uroporphyrinogen synthase</fullName>
    </alternativeName>
</protein>
<dbReference type="Pfam" id="PF03900">
    <property type="entry name" value="Porphobil_deamC"/>
    <property type="match status" value="1"/>
</dbReference>
<keyword evidence="2 4" id="KW-0808">Transferase</keyword>
<dbReference type="EMBL" id="LT158599">
    <property type="protein sequence ID" value="CVK33682.1"/>
    <property type="molecule type" value="Genomic_DNA"/>
</dbReference>
<evidence type="ECO:0000259" key="6">
    <source>
        <dbReference type="Pfam" id="PF03900"/>
    </source>
</evidence>
<dbReference type="SUPFAM" id="SSF54782">
    <property type="entry name" value="Porphobilinogen deaminase (hydroxymethylbilane synthase), C-terminal domain"/>
    <property type="match status" value="1"/>
</dbReference>
<dbReference type="GeneID" id="27138118"/>
<proteinExistence type="inferred from homology"/>
<dbReference type="InterPro" id="IPR022418">
    <property type="entry name" value="Porphobilinogen_deaminase_C"/>
</dbReference>
<evidence type="ECO:0000256" key="2">
    <source>
        <dbReference type="ARBA" id="ARBA00022679"/>
    </source>
</evidence>
<feature type="domain" description="Porphobilinogen deaminase C-terminal" evidence="6">
    <location>
        <begin position="215"/>
        <end position="278"/>
    </location>
</feature>
<dbReference type="PIRSF" id="PIRSF001438">
    <property type="entry name" value="4pyrrol_synth_OHMeBilane_synth"/>
    <property type="match status" value="1"/>
</dbReference>
<evidence type="ECO:0000313" key="8">
    <source>
        <dbReference type="Proteomes" id="UP000069850"/>
    </source>
</evidence>
<comment type="function">
    <text evidence="4">Tetrapolymerization of the monopyrrole PBG into the hydroxymethylbilane pre-uroporphyrinogen in several discrete steps.</text>
</comment>
<dbReference type="Gene3D" id="3.40.190.10">
    <property type="entry name" value="Periplasmic binding protein-like II"/>
    <property type="match status" value="2"/>
</dbReference>
<gene>
    <name evidence="4 7" type="primary">hemC</name>
    <name evidence="7" type="ORF">MMAB1_2469</name>
</gene>
<comment type="catalytic activity">
    <reaction evidence="4">
        <text>4 porphobilinogen + H2O = hydroxymethylbilane + 4 NH4(+)</text>
        <dbReference type="Rhea" id="RHEA:13185"/>
        <dbReference type="ChEBI" id="CHEBI:15377"/>
        <dbReference type="ChEBI" id="CHEBI:28938"/>
        <dbReference type="ChEBI" id="CHEBI:57845"/>
        <dbReference type="ChEBI" id="CHEBI:58126"/>
        <dbReference type="EC" id="2.5.1.61"/>
    </reaction>
</comment>
<dbReference type="Pfam" id="PF01379">
    <property type="entry name" value="Porphobil_deam"/>
    <property type="match status" value="1"/>
</dbReference>
<evidence type="ECO:0000256" key="1">
    <source>
        <dbReference type="ARBA" id="ARBA00005638"/>
    </source>
</evidence>
<comment type="similarity">
    <text evidence="1 4">Belongs to the HMBS family.</text>
</comment>
<dbReference type="PANTHER" id="PTHR11557:SF0">
    <property type="entry name" value="PORPHOBILINOGEN DEAMINASE"/>
    <property type="match status" value="1"/>
</dbReference>
<dbReference type="GO" id="GO:0004418">
    <property type="term" value="F:hydroxymethylbilane synthase activity"/>
    <property type="evidence" value="ECO:0007669"/>
    <property type="project" value="UniProtKB-UniRule"/>
</dbReference>
<sequence length="294" mass="31436">MSLRIGTRGSALALVQTENVVGMLADRGIEAEIITITTAGDTATHVPLHAIGGQGVFVRALDDAILRGEIDAAVHSMKDIPAARPAGLACSAVLERDSPADFLAHECPLDAVRVIGSSSTRRRAQVLRANPTLEVKQLRGNVDTRIRKLREGQYDAIMLAEAGLERLGLQLPGEALPTDRFVPSPNQGTVAVVCRDDPEITGPLAALDHAPTRLDVAIERAVMEEVGGGCFTPQGIYCRNGNLIAEVLALDGSRWERIERHVATPEEARECGRALREKAGDLIREARAALGLKS</sequence>
<feature type="domain" description="Porphobilinogen deaminase N-terminal" evidence="5">
    <location>
        <begin position="3"/>
        <end position="199"/>
    </location>
</feature>
<accession>A0A0X3BNB7</accession>
<dbReference type="KEGG" id="mema:MMAB1_2469"/>
<dbReference type="NCBIfam" id="TIGR00212">
    <property type="entry name" value="hemC"/>
    <property type="match status" value="1"/>
</dbReference>
<dbReference type="GO" id="GO:0006782">
    <property type="term" value="P:protoporphyrinogen IX biosynthetic process"/>
    <property type="evidence" value="ECO:0007669"/>
    <property type="project" value="UniProtKB-UniRule"/>
</dbReference>
<dbReference type="EC" id="2.5.1.61" evidence="4"/>
<evidence type="ECO:0000313" key="7">
    <source>
        <dbReference type="EMBL" id="CVK33682.1"/>
    </source>
</evidence>
<dbReference type="Gene3D" id="3.30.160.40">
    <property type="entry name" value="Porphobilinogen deaminase, C-terminal domain"/>
    <property type="match status" value="1"/>
</dbReference>
<dbReference type="InterPro" id="IPR036803">
    <property type="entry name" value="Porphobilinogen_deaminase_C_sf"/>
</dbReference>
<evidence type="ECO:0000256" key="4">
    <source>
        <dbReference type="HAMAP-Rule" id="MF_00260"/>
    </source>
</evidence>
<dbReference type="PRINTS" id="PR00151">
    <property type="entry name" value="PORPHBDMNASE"/>
</dbReference>
<dbReference type="InterPro" id="IPR022417">
    <property type="entry name" value="Porphobilin_deaminase_N"/>
</dbReference>
<dbReference type="RefSeq" id="WP_062264814.1">
    <property type="nucleotide sequence ID" value="NZ_LT158599.1"/>
</dbReference>
<dbReference type="FunFam" id="3.40.190.10:FF:000005">
    <property type="entry name" value="Porphobilinogen deaminase"/>
    <property type="match status" value="1"/>
</dbReference>
<evidence type="ECO:0000259" key="5">
    <source>
        <dbReference type="Pfam" id="PF01379"/>
    </source>
</evidence>
<feature type="modified residue" description="S-(dipyrrolylmethanemethyl)cysteine" evidence="4">
    <location>
        <position position="230"/>
    </location>
</feature>
<comment type="cofactor">
    <cofactor evidence="4">
        <name>dipyrromethane</name>
        <dbReference type="ChEBI" id="CHEBI:60342"/>
    </cofactor>
    <text evidence="4">Binds 1 dipyrromethane group covalently.</text>
</comment>
<dbReference type="Proteomes" id="UP000069850">
    <property type="component" value="Chromosome 1"/>
</dbReference>
<dbReference type="AlphaFoldDB" id="A0A0X3BNB7"/>
<evidence type="ECO:0000256" key="3">
    <source>
        <dbReference type="ARBA" id="ARBA00023244"/>
    </source>
</evidence>
<keyword evidence="3 4" id="KW-0627">Porphyrin biosynthesis</keyword>
<comment type="miscellaneous">
    <text evidence="4">The porphobilinogen subunits are added to the dipyrromethane group.</text>
</comment>